<dbReference type="RefSeq" id="WP_261597323.1">
    <property type="nucleotide sequence ID" value="NZ_VHLL01000003.1"/>
</dbReference>
<accession>A0A9E4ZKK7</accession>
<dbReference type="Proteomes" id="UP001065682">
    <property type="component" value="Unassembled WGS sequence"/>
</dbReference>
<comment type="caution">
    <text evidence="1">The sequence shown here is derived from an EMBL/GenBank/DDBJ whole genome shotgun (WGS) entry which is preliminary data.</text>
</comment>
<dbReference type="AlphaFoldDB" id="A0A9E4ZKK7"/>
<dbReference type="EMBL" id="VHLL01000003">
    <property type="protein sequence ID" value="MCT8337234.1"/>
    <property type="molecule type" value="Genomic_DNA"/>
</dbReference>
<name>A0A9E4ZKK7_9EURY</name>
<organism evidence="1 2">
    <name type="scientific">Methanoculleus formosensis</name>
    <dbReference type="NCBI Taxonomy" id="2590886"/>
    <lineage>
        <taxon>Archaea</taxon>
        <taxon>Methanobacteriati</taxon>
        <taxon>Methanobacteriota</taxon>
        <taxon>Stenosarchaea group</taxon>
        <taxon>Methanomicrobia</taxon>
        <taxon>Methanomicrobiales</taxon>
        <taxon>Methanomicrobiaceae</taxon>
        <taxon>Methanoculleus</taxon>
    </lineage>
</organism>
<keyword evidence="2" id="KW-1185">Reference proteome</keyword>
<evidence type="ECO:0000313" key="2">
    <source>
        <dbReference type="Proteomes" id="UP001065682"/>
    </source>
</evidence>
<reference evidence="1" key="1">
    <citation type="submission" date="2019-06" db="EMBL/GenBank/DDBJ databases">
        <title>Methanoculleus strain from Tamsui River, Taipei, Taiwan.</title>
        <authorList>
            <person name="You Y.-T."/>
            <person name="Chen S.-C."/>
            <person name="Lai S.-J."/>
            <person name="Lee Y.-C."/>
            <person name="Lai M.-C."/>
        </authorList>
    </citation>
    <scope>NUCLEOTIDE SEQUENCE</scope>
    <source>
        <strain evidence="1">Afa-1</strain>
    </source>
</reference>
<protein>
    <submittedName>
        <fullName evidence="1">Uncharacterized protein</fullName>
    </submittedName>
</protein>
<gene>
    <name evidence="1" type="ORF">FKB36_06935</name>
</gene>
<proteinExistence type="predicted"/>
<evidence type="ECO:0000313" key="1">
    <source>
        <dbReference type="EMBL" id="MCT8337234.1"/>
    </source>
</evidence>
<sequence length="68" mass="7491">MRDVHTVIEERGNHTFVVRNAYSGDVKEVRVDPDKIALFEDASSIVEPPDACPFLRFETPGGSSCSVP</sequence>